<accession>A0A1I6D4C1</accession>
<keyword evidence="1" id="KW-0812">Transmembrane</keyword>
<proteinExistence type="predicted"/>
<keyword evidence="3" id="KW-1185">Reference proteome</keyword>
<dbReference type="RefSeq" id="WP_092076667.1">
    <property type="nucleotide sequence ID" value="NZ_FOYI01000002.1"/>
</dbReference>
<dbReference type="OrthoDB" id="7631418at2"/>
<name>A0A1I6D4C1_9RHOB</name>
<feature type="transmembrane region" description="Helical" evidence="1">
    <location>
        <begin position="129"/>
        <end position="146"/>
    </location>
</feature>
<dbReference type="AlphaFoldDB" id="A0A1I6D4C1"/>
<gene>
    <name evidence="2" type="ORF">SAMN04515673_10299</name>
</gene>
<keyword evidence="1" id="KW-1133">Transmembrane helix</keyword>
<feature type="transmembrane region" description="Helical" evidence="1">
    <location>
        <begin position="79"/>
        <end position="99"/>
    </location>
</feature>
<evidence type="ECO:0000313" key="2">
    <source>
        <dbReference type="EMBL" id="SFR00157.1"/>
    </source>
</evidence>
<keyword evidence="1" id="KW-0472">Membrane</keyword>
<sequence length="185" mass="19966">MALALAVLGRDSRGQGGPAAVGAIVLGALLPDLFLFVGHFLRGTSAAWSPALPVLVAAFNSLPLWGVVFLGTRALRWRLPALVAGAALLHILTDLPLHAADARPHFFPLTDWAFHSPVSFWDAAHHGQWAGLLEGVLFAGCIAVMWRRWRSLPARLALALFAVIYGATFVHFLGHAFAGQHWALW</sequence>
<evidence type="ECO:0000313" key="3">
    <source>
        <dbReference type="Proteomes" id="UP000199302"/>
    </source>
</evidence>
<feature type="transmembrane region" description="Helical" evidence="1">
    <location>
        <begin position="158"/>
        <end position="178"/>
    </location>
</feature>
<feature type="transmembrane region" description="Helical" evidence="1">
    <location>
        <begin position="51"/>
        <end position="72"/>
    </location>
</feature>
<evidence type="ECO:0000256" key="1">
    <source>
        <dbReference type="SAM" id="Phobius"/>
    </source>
</evidence>
<reference evidence="2 3" key="1">
    <citation type="submission" date="2016-10" db="EMBL/GenBank/DDBJ databases">
        <authorList>
            <person name="de Groot N.N."/>
        </authorList>
    </citation>
    <scope>NUCLEOTIDE SEQUENCE [LARGE SCALE GENOMIC DNA]</scope>
    <source>
        <strain evidence="3">KMM 9023,NRIC 0796,JCM 17311,KCTC 23692</strain>
    </source>
</reference>
<dbReference type="STRING" id="871652.SAMN04515673_10299"/>
<evidence type="ECO:0008006" key="4">
    <source>
        <dbReference type="Google" id="ProtNLM"/>
    </source>
</evidence>
<dbReference type="Proteomes" id="UP000199302">
    <property type="component" value="Unassembled WGS sequence"/>
</dbReference>
<dbReference type="EMBL" id="FOYI01000002">
    <property type="protein sequence ID" value="SFR00157.1"/>
    <property type="molecule type" value="Genomic_DNA"/>
</dbReference>
<protein>
    <recommendedName>
        <fullName evidence="4">LexA-binding, inner membrane-associated hydrolase</fullName>
    </recommendedName>
</protein>
<organism evidence="2 3">
    <name type="scientific">Poseidonocella sedimentorum</name>
    <dbReference type="NCBI Taxonomy" id="871652"/>
    <lineage>
        <taxon>Bacteria</taxon>
        <taxon>Pseudomonadati</taxon>
        <taxon>Pseudomonadota</taxon>
        <taxon>Alphaproteobacteria</taxon>
        <taxon>Rhodobacterales</taxon>
        <taxon>Roseobacteraceae</taxon>
        <taxon>Poseidonocella</taxon>
    </lineage>
</organism>